<feature type="compositionally biased region" description="Polar residues" evidence="1">
    <location>
        <begin position="1179"/>
        <end position="1191"/>
    </location>
</feature>
<evidence type="ECO:0000313" key="2">
    <source>
        <dbReference type="EMBL" id="KAF8378805.1"/>
    </source>
</evidence>
<reference evidence="2 3" key="1">
    <citation type="submission" date="2020-04" db="EMBL/GenBank/DDBJ databases">
        <title>Plant Genome Project.</title>
        <authorList>
            <person name="Zhang R.-G."/>
        </authorList>
    </citation>
    <scope>NUCLEOTIDE SEQUENCE [LARGE SCALE GENOMIC DNA]</scope>
    <source>
        <strain evidence="2">YNK0</strain>
        <tissue evidence="2">Leaf</tissue>
    </source>
</reference>
<dbReference type="PANTHER" id="PTHR31267">
    <property type="entry name" value="DENTIN SIALOPHOSPHOPROTEIN-LIKE PROTEIN"/>
    <property type="match status" value="1"/>
</dbReference>
<feature type="region of interest" description="Disordered" evidence="1">
    <location>
        <begin position="721"/>
        <end position="740"/>
    </location>
</feature>
<feature type="compositionally biased region" description="Polar residues" evidence="1">
    <location>
        <begin position="1415"/>
        <end position="1424"/>
    </location>
</feature>
<feature type="region of interest" description="Disordered" evidence="1">
    <location>
        <begin position="950"/>
        <end position="1054"/>
    </location>
</feature>
<organism evidence="2 3">
    <name type="scientific">Tetracentron sinense</name>
    <name type="common">Spur-leaf</name>
    <dbReference type="NCBI Taxonomy" id="13715"/>
    <lineage>
        <taxon>Eukaryota</taxon>
        <taxon>Viridiplantae</taxon>
        <taxon>Streptophyta</taxon>
        <taxon>Embryophyta</taxon>
        <taxon>Tracheophyta</taxon>
        <taxon>Spermatophyta</taxon>
        <taxon>Magnoliopsida</taxon>
        <taxon>Trochodendrales</taxon>
        <taxon>Trochodendraceae</taxon>
        <taxon>Tetracentron</taxon>
    </lineage>
</organism>
<feature type="compositionally biased region" description="Polar residues" evidence="1">
    <location>
        <begin position="565"/>
        <end position="575"/>
    </location>
</feature>
<feature type="compositionally biased region" description="Low complexity" evidence="1">
    <location>
        <begin position="1693"/>
        <end position="1705"/>
    </location>
</feature>
<feature type="compositionally biased region" description="Polar residues" evidence="1">
    <location>
        <begin position="918"/>
        <end position="935"/>
    </location>
</feature>
<feature type="compositionally biased region" description="Basic and acidic residues" evidence="1">
    <location>
        <begin position="855"/>
        <end position="869"/>
    </location>
</feature>
<gene>
    <name evidence="2" type="ORF">HHK36_030154</name>
</gene>
<feature type="compositionally biased region" description="Polar residues" evidence="1">
    <location>
        <begin position="727"/>
        <end position="739"/>
    </location>
</feature>
<feature type="region of interest" description="Disordered" evidence="1">
    <location>
        <begin position="847"/>
        <end position="872"/>
    </location>
</feature>
<feature type="compositionally biased region" description="Basic and acidic residues" evidence="1">
    <location>
        <begin position="1452"/>
        <end position="1461"/>
    </location>
</feature>
<feature type="compositionally biased region" description="Basic and acidic residues" evidence="1">
    <location>
        <begin position="950"/>
        <end position="959"/>
    </location>
</feature>
<protein>
    <submittedName>
        <fullName evidence="2">Uncharacterized protein</fullName>
    </submittedName>
</protein>
<dbReference type="OMA" id="SWANELG"/>
<feature type="region of interest" description="Disordered" evidence="1">
    <location>
        <begin position="806"/>
        <end position="826"/>
    </location>
</feature>
<feature type="compositionally biased region" description="Polar residues" evidence="1">
    <location>
        <begin position="747"/>
        <end position="761"/>
    </location>
</feature>
<feature type="region of interest" description="Disordered" evidence="1">
    <location>
        <begin position="745"/>
        <end position="770"/>
    </location>
</feature>
<feature type="region of interest" description="Disordered" evidence="1">
    <location>
        <begin position="556"/>
        <end position="575"/>
    </location>
</feature>
<feature type="region of interest" description="Disordered" evidence="1">
    <location>
        <begin position="917"/>
        <end position="937"/>
    </location>
</feature>
<feature type="compositionally biased region" description="Low complexity" evidence="1">
    <location>
        <begin position="1026"/>
        <end position="1039"/>
    </location>
</feature>
<accession>A0A835D0E1</accession>
<sequence length="2016" mass="220102">MSTTASPSRPLLSLRALPSFVGGGLGFWDMGTGLYWEFQLSGIGSVPCSQGDCLSERTFYCTGLLLDALDLFIGAFDGIQPHEEETNSKNPPGCDPLLVLMKFWGLGPANGVSLIYTEKEKGKILKSTHLLRCTISFEQENLAQGLHQSQAKGINWPVPNINPWVGNQKQIGAPRVPTRRITKYGNQLNLRPEFTKSQSRNQQLSLNGYMHGHQRFQARQNQADFSGDDTVSDRHNSTSRGLANLQSQIGHALEHSPSLTGNSERMETAEAPTNFDFLGGQQQLMRGQQPGMPQHGPRQQSGFNDMQLLQQHIMFKQLQELQRQQQLDEARQQNSINQLSAAIAKQATGDQLPALINGARIHDASNYLLPTELIGGDSKVPSTSQMFMVGNMNWVQRGASPAVQGFPNGLMFSPEQGQAVRSVNLVPQQLDQSLYGAPIAGTRGNLSQYSHLVEISHGSTDMFTKAGGNQVEKPIMQSPAFINSFQGDQCAVLPDQVCMQDGPFVSKQGSQGRNLLGNVPVQDYNNGVMLENFHHVNTKPRSAPQQEFHGRQERAGWSGNLPEKTANQVGPSQGLVTLDPTEEKILFNTDDNIWDAPFGRSTNMVTGGYGNPLEVTDYLNVLPSIQSGSWSALMQSAVAETSSSDTGLQEEWSGLSFQKTELSAGNQPVTFNESGKQQTSWADNNLQSASSLNIRSFPPFEDANMSPSGFRQSGIKFSYERSERMQPGSSHESIQQSPNEAMKWLDRSSQQNSIVKGSQQGRPPMYLNSDSNDAWAGQIYEQSGSAAQSGEAESNAQNMLGPWTHQQSISSSNIGNQTCNKPSGWNMNVPLSPSGDTALKIHENENTIEHSQSSDQKRAMHKERDHDGGMWKADGNRVAISFLDSTGELEHVKFGMDSPQIIREDSNMNSFAAIPNPGTANANQETNQQVPNSHQLDYRKYVLDSSVKYKGNESMDKHQHQLSKGPRGLKSSMNTSDKGAGETYEKEQENIHRQENSNNSYNSHPSHHTITGGGVRENVWLNASDSRPSSGGKQKSSGPVVRKASGSRRFQYHPMGNLEVNVEPSEITKHVTHSLAPSHQVTRGLKSHEQGYFAQSKFGGHVSNRGMDMEKVHLPDFQGNKKGSEEVPSRGILPAYESNISSSFDQSIGFYAPKRTAQTSQNMLELLHKVDQSRERSTVTRCGSSDCNPQSEIAKPETSESSVAHIQHSESSSSQGFGLRLAPPSQWVPTSNRALPSQNSSQTVNFLPSHEISQRACLDSKSSILGLTGNETSHLNMQGNSSAAGTSGLPYPRNQHLNQYMSSASGVVTTDQFVTDSFDRLASHFRQKNDSHDGAVADHSAQASLLGTASGIPPCNLAPSVDTSLPISTNPSYLRVSGQQLPALEGVPVSQSSAMSCMSQQGSFSTMLHNAWTNVSTQQRQSGAQPPKVPPNLFQSMNPSNNNLETTLWAPKKTDDQDIRKGGNGPSEFGACSIKSQAFGYGEAQPGKESSWQKISSEKVDLARQTAGASQGQESGAKHLADANFIASGSYVTYQQDLDSQKHEKDPALVSQTEHASFQNPTASNKEIEAFGRSLTPSHGLHQNYYLLHQVQAMKSGETDPSKRVLKRFKGDDCDSDAHQVATEAGQHLYGCNTVVRDAVDIELNAAARCTLFPSGDTKMLSFSSETREDQNINASSQLVLGDVPSQNMVTFGQSGSQNHSSSTSIDSGRAEHSQISPQAPSWFEQYGTLKNGQMLPMYDAQRTAKTAAQPFVFGNPSGNLHTHTSAQQVNDADSSQVGSVWQSTTTTWATSELSSPPCFLPRDVTDQIVRPNKRKSATSLLLPWHKEVTQGSQRLQNISMTELDWAQAANRLIEKVDDEDKMIEDGQLMLRQKRRLILITQLMQQLLRPAPAAILSVDATSGYESVTYFVAKLALGDACSLISSSGSDLLGPLDNGNTLDKRASILDIRLECQDLEKFSIINRFAKLHGRRQANMAETSSSSDVAAISQKACPQKYVNALPMPRNLPEGVQCLSL</sequence>
<dbReference type="Proteomes" id="UP000655225">
    <property type="component" value="Unassembled WGS sequence"/>
</dbReference>
<feature type="region of interest" description="Disordered" evidence="1">
    <location>
        <begin position="1172"/>
        <end position="1242"/>
    </location>
</feature>
<dbReference type="EMBL" id="JABCRI010000023">
    <property type="protein sequence ID" value="KAF8378805.1"/>
    <property type="molecule type" value="Genomic_DNA"/>
</dbReference>
<dbReference type="OrthoDB" id="1926238at2759"/>
<feature type="compositionally biased region" description="Polar residues" evidence="1">
    <location>
        <begin position="1199"/>
        <end position="1216"/>
    </location>
</feature>
<name>A0A835D0E1_TETSI</name>
<comment type="caution">
    <text evidence="2">The sequence shown here is derived from an EMBL/GenBank/DDBJ whole genome shotgun (WGS) entry which is preliminary data.</text>
</comment>
<evidence type="ECO:0000313" key="3">
    <source>
        <dbReference type="Proteomes" id="UP000655225"/>
    </source>
</evidence>
<feature type="region of interest" description="Disordered" evidence="1">
    <location>
        <begin position="1690"/>
        <end position="1719"/>
    </location>
</feature>
<feature type="compositionally biased region" description="Polar residues" evidence="1">
    <location>
        <begin position="1433"/>
        <end position="1446"/>
    </location>
</feature>
<keyword evidence="3" id="KW-1185">Reference proteome</keyword>
<feature type="compositionally biased region" description="Basic and acidic residues" evidence="1">
    <location>
        <begin position="979"/>
        <end position="995"/>
    </location>
</feature>
<evidence type="ECO:0000256" key="1">
    <source>
        <dbReference type="SAM" id="MobiDB-lite"/>
    </source>
</evidence>
<feature type="compositionally biased region" description="Low complexity" evidence="1">
    <location>
        <begin position="806"/>
        <end position="817"/>
    </location>
</feature>
<feature type="compositionally biased region" description="Polar residues" evidence="1">
    <location>
        <begin position="1227"/>
        <end position="1242"/>
    </location>
</feature>
<feature type="region of interest" description="Disordered" evidence="1">
    <location>
        <begin position="1415"/>
        <end position="1468"/>
    </location>
</feature>
<dbReference type="PANTHER" id="PTHR31267:SF2">
    <property type="entry name" value="EXPRESSED PROTEIN"/>
    <property type="match status" value="1"/>
</dbReference>
<proteinExistence type="predicted"/>